<name>A0A061DAV9_BABBI</name>
<dbReference type="EMBL" id="LK391708">
    <property type="protein sequence ID" value="CDR94845.1"/>
    <property type="molecule type" value="Genomic_DNA"/>
</dbReference>
<evidence type="ECO:0000313" key="3">
    <source>
        <dbReference type="EMBL" id="CDR94845.1"/>
    </source>
</evidence>
<dbReference type="RefSeq" id="XP_012767031.1">
    <property type="nucleotide sequence ID" value="XM_012911577.1"/>
</dbReference>
<accession>A0A061DAV9</accession>
<dbReference type="GeneID" id="24563386"/>
<organism evidence="3 4">
    <name type="scientific">Babesia bigemina</name>
    <dbReference type="NCBI Taxonomy" id="5866"/>
    <lineage>
        <taxon>Eukaryota</taxon>
        <taxon>Sar</taxon>
        <taxon>Alveolata</taxon>
        <taxon>Apicomplexa</taxon>
        <taxon>Aconoidasida</taxon>
        <taxon>Piroplasmida</taxon>
        <taxon>Babesiidae</taxon>
        <taxon>Babesia</taxon>
    </lineage>
</organism>
<evidence type="ECO:0000313" key="4">
    <source>
        <dbReference type="Proteomes" id="UP000033188"/>
    </source>
</evidence>
<keyword evidence="2" id="KW-0812">Transmembrane</keyword>
<keyword evidence="2" id="KW-0472">Membrane</keyword>
<evidence type="ECO:0000256" key="1">
    <source>
        <dbReference type="SAM" id="Coils"/>
    </source>
</evidence>
<gene>
    <name evidence="3" type="ORF">BBBOND_0200020</name>
</gene>
<keyword evidence="1" id="KW-0175">Coiled coil</keyword>
<reference evidence="4" key="1">
    <citation type="submission" date="2014-06" db="EMBL/GenBank/DDBJ databases">
        <authorList>
            <person name="Aslett M."/>
            <person name="De Silva N."/>
        </authorList>
    </citation>
    <scope>NUCLEOTIDE SEQUENCE [LARGE SCALE GENOMIC DNA]</scope>
    <source>
        <strain evidence="4">Bond</strain>
    </source>
</reference>
<dbReference type="Proteomes" id="UP000033188">
    <property type="component" value="Chromosome 2"/>
</dbReference>
<keyword evidence="2" id="KW-1133">Transmembrane helix</keyword>
<evidence type="ECO:0008006" key="5">
    <source>
        <dbReference type="Google" id="ProtNLM"/>
    </source>
</evidence>
<sequence>MGFLSGFLSNIHKHLGQHKGEITEAIKSLEQNKHAGKNGFNAAIAEVVKGVRGYNKAVEQSNKKVDEEFKRSVADIFPEKTLSAAKNADVFNAVDQINEKLRHCHLSAEKFNGTFNFDKHNKTILNAVNDLNPNLVIRVKNSLSNVKHESERLKALSGKEKSDLRDILHHIRDILRECASCVNVKIKKDVEKLADYLKEKVEEILKSLERMRRKLTDHIMELGRWFETANSIIKVAENKIALLLQEAEGSNKNQIETAAVLIREEASELFKRFENLNAKYYGVFKLIKGENGKADTDGVLKKIKELPDQVKRGVWGYKWDDMKIDPVLQGAIDGLKNQIKLNIEAYVKGELPSELQLTLTKLTDKIAKRDDVRIKTLGHLDEVVKNLGTYAQDFPNTFKVKLTQMVRGIVDAEAVMYWLDAYVRGNTASGNRFTGSIGLSQNADIILPNVTKIVVDEVNAKLISVSGKEPTGTQKTVDGNLLEIHTFVGTYAGQVMNQLESTVSAIEGKLQENQDLRMNDPSSSTYQYYLKHAVTTILTAVRSAANGAKDDVEIFMSMSNIAEKLQKAIRDVKNLGSNMKDAVYQSSSGQLGTLGQSIKGDVGTAATNNEVEKQLETLLKTMGEKAVAKLQSELKAPVIDKLEGIRNDVDDLVNAANKSQSALFNKAQEVTSHVASLCHAIKQAAGDLDPDGLKNKLKDLTNLINTNTAEINGKTYKGLNKIHTDLGELRNLLLSDPIQKVQQFIKKEVTLVKAQIVTDLHRSVNNEVQSAIEKLTTEARKQYVTSVKGMVTAFAEKVHTELHELPAAIERDKHIGFKGFMGKMEKGLVSKVKYIKDINSSSSTLPSPVSKAARIVRDGVRDFVELFEKQEDIEIHKDTFQQTKNDFNNLLRHVEYTHHFDHMFTINLDDFEGVLRAFTPEIMDDPQRHLLTPLKRGLLTFVDELSKRYVNKYSGKKIQWTDTTNPKKGEEPTADATNCAKAFLTTLEILSNDFHTMLTESVKSWKGKKINTYADNVFGLWLEDRGYKVNAVEGEQTGELQDNQKMSVTRIYDLLNYPIGSVANKGAQPQWVNDIAQHKKTTMEHAYVINVVDVLHYLYGQTKTYYEVCHSRHIERPKSPSSVYQMLAWLTGLPHNRVFQKVSVGDIGDLFEKPDEDSKEAADGPIPVVDDETLKAHPDIITASNLSTNLRDVCVYAEDVLIGILGHGHADGIYAVDFNTNPDGFSYPTAPGACFDMLCDVLNRLYQQLFFLYGQCSNEEPSVSWRDCWYGNQVGGSAWNCNTMQCPNQKGNQIHKQKCNQKCDQTAQCGIKSPLQCFLEDGLPGFLPHSFSKPGCKLTCTLSNHGGIPCRTPMGFADISVTASHRQTGEYLKKVLEGFCGSESAPLTKLCAQLTCLLQKPPQTLGDIFAFYYGYITDYTGGFYGVKASQTHTQQAFREAVNAAYFGTQYGGLDPSILLDNRSHRDAHSKGDLISISSCTSASVVPCGLYVKSLTQEITRYYSAEHKANHLSWIVYITETFCDLLKKLYDDCCKKCGPAGSKCHVKSCVENCRVKYTDSTGKPTTLSPTHNHSAKCKSIVTCRDTHPTLYRYGFTFGHPWGLNGSGNNEGAKRTCRDFCEALKKMLGENSVLIQLRHQIDKFLWDIREKFSITVLALWLLSFLYLLHIMVIRLDLLHIKSHLHSPSSHRIAAQSLLAAARVNKLNKVFYLQP</sequence>
<keyword evidence="4" id="KW-1185">Reference proteome</keyword>
<protein>
    <recommendedName>
        <fullName evidence="5">C3H1-type domain-containing protein</fullName>
    </recommendedName>
</protein>
<proteinExistence type="predicted"/>
<feature type="transmembrane region" description="Helical" evidence="2">
    <location>
        <begin position="1650"/>
        <end position="1671"/>
    </location>
</feature>
<dbReference type="VEuPathDB" id="PiroplasmaDB:BBBOND_0200020"/>
<feature type="coiled-coil region" evidence="1">
    <location>
        <begin position="194"/>
        <end position="253"/>
    </location>
</feature>
<evidence type="ECO:0000256" key="2">
    <source>
        <dbReference type="SAM" id="Phobius"/>
    </source>
</evidence>
<dbReference type="KEGG" id="bbig:BBBOND_0200020"/>